<dbReference type="CDD" id="cd01667">
    <property type="entry name" value="TGS_ThrRS"/>
    <property type="match status" value="1"/>
</dbReference>
<comment type="caution">
    <text evidence="2">The sequence shown here is derived from an EMBL/GenBank/DDBJ whole genome shotgun (WGS) entry which is preliminary data.</text>
</comment>
<gene>
    <name evidence="2" type="ORF">NP493_5366g00002</name>
</gene>
<reference evidence="2" key="1">
    <citation type="journal article" date="2023" name="Mol. Biol. Evol.">
        <title>Third-Generation Sequencing Reveals the Adaptive Role of the Epigenome in Three Deep-Sea Polychaetes.</title>
        <authorList>
            <person name="Perez M."/>
            <person name="Aroh O."/>
            <person name="Sun Y."/>
            <person name="Lan Y."/>
            <person name="Juniper S.K."/>
            <person name="Young C.R."/>
            <person name="Angers B."/>
            <person name="Qian P.Y."/>
        </authorList>
    </citation>
    <scope>NUCLEOTIDE SEQUENCE</scope>
    <source>
        <strain evidence="2">R07B-5</strain>
    </source>
</reference>
<accession>A0AAD9MR92</accession>
<dbReference type="InterPro" id="IPR012675">
    <property type="entry name" value="Beta-grasp_dom_sf"/>
</dbReference>
<dbReference type="Proteomes" id="UP001209878">
    <property type="component" value="Unassembled WGS sequence"/>
</dbReference>
<dbReference type="InterPro" id="IPR012676">
    <property type="entry name" value="TGS-like"/>
</dbReference>
<feature type="domain" description="TGS" evidence="1">
    <location>
        <begin position="30"/>
        <end position="72"/>
    </location>
</feature>
<dbReference type="EMBL" id="JAODUO010005352">
    <property type="protein sequence ID" value="KAK2141173.1"/>
    <property type="molecule type" value="Genomic_DNA"/>
</dbReference>
<dbReference type="SUPFAM" id="SSF81271">
    <property type="entry name" value="TGS-like"/>
    <property type="match status" value="1"/>
</dbReference>
<organism evidence="2 3">
    <name type="scientific">Ridgeia piscesae</name>
    <name type="common">Tubeworm</name>
    <dbReference type="NCBI Taxonomy" id="27915"/>
    <lineage>
        <taxon>Eukaryota</taxon>
        <taxon>Metazoa</taxon>
        <taxon>Spiralia</taxon>
        <taxon>Lophotrochozoa</taxon>
        <taxon>Annelida</taxon>
        <taxon>Polychaeta</taxon>
        <taxon>Sedentaria</taxon>
        <taxon>Canalipalpata</taxon>
        <taxon>Sabellida</taxon>
        <taxon>Siboglinidae</taxon>
        <taxon>Ridgeia</taxon>
    </lineage>
</organism>
<dbReference type="Pfam" id="PF02824">
    <property type="entry name" value="TGS"/>
    <property type="match status" value="1"/>
</dbReference>
<sequence length="118" mass="13548">MALITRIEKVQVVHHGPPEDCTLLMNKDLSTPFSVAMHIGELLMTRSVVALVNGEPWDMHKPFTEDCELQFLHFKDDQPDIPNQVFWRSCSFILGSILERAFKEEIHVELCSFPRPNG</sequence>
<dbReference type="InterPro" id="IPR004095">
    <property type="entry name" value="TGS"/>
</dbReference>
<proteinExistence type="predicted"/>
<dbReference type="AlphaFoldDB" id="A0AAD9MR92"/>
<evidence type="ECO:0000313" key="3">
    <source>
        <dbReference type="Proteomes" id="UP001209878"/>
    </source>
</evidence>
<dbReference type="Gene3D" id="3.10.20.30">
    <property type="match status" value="1"/>
</dbReference>
<protein>
    <recommendedName>
        <fullName evidence="1">TGS domain-containing protein</fullName>
    </recommendedName>
</protein>
<name>A0AAD9MR92_RIDPI</name>
<keyword evidence="3" id="KW-1185">Reference proteome</keyword>
<evidence type="ECO:0000313" key="2">
    <source>
        <dbReference type="EMBL" id="KAK2141173.1"/>
    </source>
</evidence>
<evidence type="ECO:0000259" key="1">
    <source>
        <dbReference type="Pfam" id="PF02824"/>
    </source>
</evidence>